<dbReference type="AlphaFoldDB" id="A0A7T0KFQ0"/>
<feature type="transmembrane region" description="Helical" evidence="1">
    <location>
        <begin position="97"/>
        <end position="117"/>
    </location>
</feature>
<accession>A0A7T0KFQ0</accession>
<keyword evidence="3" id="KW-1185">Reference proteome</keyword>
<reference evidence="2 3" key="1">
    <citation type="submission" date="2020-11" db="EMBL/GenBank/DDBJ databases">
        <title>Corynebacterium sp. ZJ-599.</title>
        <authorList>
            <person name="Zhou J."/>
        </authorList>
    </citation>
    <scope>NUCLEOTIDE SEQUENCE [LARGE SCALE GENOMIC DNA]</scope>
    <source>
        <strain evidence="2 3">ZJ-599</strain>
    </source>
</reference>
<dbReference type="KEGG" id="cliz:G7Y31_04415"/>
<name>A0A7T0KFQ0_9CORY</name>
<dbReference type="EMBL" id="CP064954">
    <property type="protein sequence ID" value="QPK79941.1"/>
    <property type="molecule type" value="Genomic_DNA"/>
</dbReference>
<keyword evidence="1" id="KW-0472">Membrane</keyword>
<feature type="transmembrane region" description="Helical" evidence="1">
    <location>
        <begin position="71"/>
        <end position="91"/>
    </location>
</feature>
<protein>
    <submittedName>
        <fullName evidence="2">Uncharacterized protein</fullName>
    </submittedName>
</protein>
<gene>
    <name evidence="2" type="ORF">G7Y31_04415</name>
</gene>
<feature type="transmembrane region" description="Helical" evidence="1">
    <location>
        <begin position="9"/>
        <end position="30"/>
    </location>
</feature>
<dbReference type="PROSITE" id="PS51257">
    <property type="entry name" value="PROKAR_LIPOPROTEIN"/>
    <property type="match status" value="1"/>
</dbReference>
<organism evidence="2 3">
    <name type="scientific">Corynebacterium lizhenjunii</name>
    <dbReference type="NCBI Taxonomy" id="2709394"/>
    <lineage>
        <taxon>Bacteria</taxon>
        <taxon>Bacillati</taxon>
        <taxon>Actinomycetota</taxon>
        <taxon>Actinomycetes</taxon>
        <taxon>Mycobacteriales</taxon>
        <taxon>Corynebacteriaceae</taxon>
        <taxon>Corynebacterium</taxon>
    </lineage>
</organism>
<keyword evidence="1" id="KW-0812">Transmembrane</keyword>
<evidence type="ECO:0000313" key="2">
    <source>
        <dbReference type="EMBL" id="QPK79941.1"/>
    </source>
</evidence>
<sequence length="127" mass="13652">MFNQLDKSGLYLLIVGVACSIFAGISYTVAGSQNRGILQLGTTVAFLGIVAAASLSSLGKSLKRSQRAQRYFTIAFFAFVLAALIGIWLWMVPAAQGPSWLLVAGFSVLQAVPFYGFGLKLLREQNT</sequence>
<proteinExistence type="predicted"/>
<dbReference type="RefSeq" id="WP_165008974.1">
    <property type="nucleotide sequence ID" value="NZ_CP064954.1"/>
</dbReference>
<dbReference type="Proteomes" id="UP000594681">
    <property type="component" value="Chromosome"/>
</dbReference>
<feature type="transmembrane region" description="Helical" evidence="1">
    <location>
        <begin position="36"/>
        <end position="59"/>
    </location>
</feature>
<evidence type="ECO:0000313" key="3">
    <source>
        <dbReference type="Proteomes" id="UP000594681"/>
    </source>
</evidence>
<keyword evidence="1" id="KW-1133">Transmembrane helix</keyword>
<evidence type="ECO:0000256" key="1">
    <source>
        <dbReference type="SAM" id="Phobius"/>
    </source>
</evidence>